<keyword evidence="10" id="KW-1133">Transmembrane helix</keyword>
<comment type="similarity">
    <text evidence="2 9">Belongs to the glycosyl hydrolase 31 family.</text>
</comment>
<dbReference type="Pfam" id="PF01055">
    <property type="entry name" value="Glyco_hydro_31_2nd"/>
    <property type="match status" value="1"/>
</dbReference>
<evidence type="ECO:0000256" key="8">
    <source>
        <dbReference type="PROSITE-ProRule" id="PRU00779"/>
    </source>
</evidence>
<keyword evidence="6" id="KW-0325">Glycoprotein</keyword>
<proteinExistence type="inferred from homology"/>
<dbReference type="PANTHER" id="PTHR22762:SF131">
    <property type="entry name" value="GLYCOSIDE HYDROLASE FAMILY 31 N-TERMINAL DOMAIN-CONTAINING PROTEIN"/>
    <property type="match status" value="1"/>
</dbReference>
<dbReference type="Gene3D" id="2.60.40.1180">
    <property type="entry name" value="Golgi alpha-mannosidase II"/>
    <property type="match status" value="2"/>
</dbReference>
<evidence type="ECO:0000259" key="11">
    <source>
        <dbReference type="PROSITE" id="PS51448"/>
    </source>
</evidence>
<feature type="transmembrane region" description="Helical" evidence="10">
    <location>
        <begin position="95"/>
        <end position="120"/>
    </location>
</feature>
<dbReference type="RefSeq" id="XP_046601400.1">
    <property type="nucleotide sequence ID" value="XM_046745444.1"/>
</dbReference>
<comment type="caution">
    <text evidence="8">Lacks conserved residue(s) required for the propagation of feature annotation.</text>
</comment>
<name>A0ABM3GMB7_NEOLC</name>
<dbReference type="Proteomes" id="UP000829291">
    <property type="component" value="Chromosome 7"/>
</dbReference>
<dbReference type="SUPFAM" id="SSF51445">
    <property type="entry name" value="(Trans)glycosidases"/>
    <property type="match status" value="1"/>
</dbReference>
<dbReference type="Gene3D" id="3.20.20.80">
    <property type="entry name" value="Glycosidases"/>
    <property type="match status" value="1"/>
</dbReference>
<evidence type="ECO:0000256" key="1">
    <source>
        <dbReference type="ARBA" id="ARBA00004308"/>
    </source>
</evidence>
<protein>
    <submittedName>
        <fullName evidence="13 14">Lysosomal alpha-glucosidase isoform X1</fullName>
    </submittedName>
</protein>
<dbReference type="PROSITE" id="PS51448">
    <property type="entry name" value="P_TREFOIL_2"/>
    <property type="match status" value="1"/>
</dbReference>
<evidence type="ECO:0000256" key="7">
    <source>
        <dbReference type="ARBA" id="ARBA00023295"/>
    </source>
</evidence>
<dbReference type="GeneID" id="107218358"/>
<dbReference type="InterPro" id="IPR000322">
    <property type="entry name" value="Glyco_hydro_31_TIM"/>
</dbReference>
<evidence type="ECO:0000313" key="12">
    <source>
        <dbReference type="Proteomes" id="UP000829291"/>
    </source>
</evidence>
<dbReference type="RefSeq" id="XP_046601398.1">
    <property type="nucleotide sequence ID" value="XM_046745442.1"/>
</dbReference>
<comment type="subcellular location">
    <subcellularLocation>
        <location evidence="1">Endomembrane system</location>
    </subcellularLocation>
</comment>
<dbReference type="Pfam" id="PF13802">
    <property type="entry name" value="Gal_mutarotas_2"/>
    <property type="match status" value="1"/>
</dbReference>
<dbReference type="PROSITE" id="PS00707">
    <property type="entry name" value="GLYCOSYL_HYDROL_F31_2"/>
    <property type="match status" value="1"/>
</dbReference>
<dbReference type="SUPFAM" id="SSF74650">
    <property type="entry name" value="Galactose mutarotase-like"/>
    <property type="match status" value="1"/>
</dbReference>
<dbReference type="RefSeq" id="XP_046601401.1">
    <property type="nucleotide sequence ID" value="XM_046745445.1"/>
</dbReference>
<organism evidence="12 16">
    <name type="scientific">Neodiprion lecontei</name>
    <name type="common">Redheaded pine sawfly</name>
    <dbReference type="NCBI Taxonomy" id="441921"/>
    <lineage>
        <taxon>Eukaryota</taxon>
        <taxon>Metazoa</taxon>
        <taxon>Ecdysozoa</taxon>
        <taxon>Arthropoda</taxon>
        <taxon>Hexapoda</taxon>
        <taxon>Insecta</taxon>
        <taxon>Pterygota</taxon>
        <taxon>Neoptera</taxon>
        <taxon>Endopterygota</taxon>
        <taxon>Hymenoptera</taxon>
        <taxon>Tenthredinoidea</taxon>
        <taxon>Diprionidae</taxon>
        <taxon>Diprioninae</taxon>
        <taxon>Neodiprion</taxon>
    </lineage>
</organism>
<evidence type="ECO:0000256" key="9">
    <source>
        <dbReference type="RuleBase" id="RU361185"/>
    </source>
</evidence>
<evidence type="ECO:0000313" key="14">
    <source>
        <dbReference type="RefSeq" id="XP_046601399.1"/>
    </source>
</evidence>
<evidence type="ECO:0000313" key="16">
    <source>
        <dbReference type="RefSeq" id="XP_046601401.1"/>
    </source>
</evidence>
<dbReference type="InterPro" id="IPR017957">
    <property type="entry name" value="P_trefoil_CS"/>
</dbReference>
<dbReference type="Gene3D" id="4.10.110.10">
    <property type="entry name" value="Spasmolytic Protein, domain 1"/>
    <property type="match status" value="1"/>
</dbReference>
<reference evidence="13 14" key="1">
    <citation type="submission" date="2025-05" db="UniProtKB">
        <authorList>
            <consortium name="RefSeq"/>
        </authorList>
    </citation>
    <scope>IDENTIFICATION</scope>
    <source>
        <tissue evidence="13 14">Thorax and Abdomen</tissue>
    </source>
</reference>
<dbReference type="InterPro" id="IPR000519">
    <property type="entry name" value="P_trefoil_dom"/>
</dbReference>
<dbReference type="CDD" id="cd00111">
    <property type="entry name" value="Trefoil"/>
    <property type="match status" value="1"/>
</dbReference>
<evidence type="ECO:0000313" key="13">
    <source>
        <dbReference type="RefSeq" id="XP_046601398.1"/>
    </source>
</evidence>
<evidence type="ECO:0000256" key="2">
    <source>
        <dbReference type="ARBA" id="ARBA00007806"/>
    </source>
</evidence>
<dbReference type="InterPro" id="IPR025887">
    <property type="entry name" value="Glyco_hydro_31_N_dom"/>
</dbReference>
<keyword evidence="3 9" id="KW-0378">Hydrolase</keyword>
<evidence type="ECO:0000313" key="15">
    <source>
        <dbReference type="RefSeq" id="XP_046601400.1"/>
    </source>
</evidence>
<accession>A0ABM3GMB7</accession>
<dbReference type="InterPro" id="IPR017853">
    <property type="entry name" value="GH"/>
</dbReference>
<evidence type="ECO:0000256" key="4">
    <source>
        <dbReference type="ARBA" id="ARBA00023136"/>
    </source>
</evidence>
<dbReference type="PROSITE" id="PS00129">
    <property type="entry name" value="GLYCOSYL_HYDROL_F31_1"/>
    <property type="match status" value="1"/>
</dbReference>
<keyword evidence="12" id="KW-1185">Reference proteome</keyword>
<dbReference type="InterPro" id="IPR048395">
    <property type="entry name" value="Glyco_hydro_31_C"/>
</dbReference>
<dbReference type="InterPro" id="IPR030459">
    <property type="entry name" value="Glyco_hydro_31_CS"/>
</dbReference>
<keyword evidence="5" id="KW-1015">Disulfide bond</keyword>
<dbReference type="Pfam" id="PF00088">
    <property type="entry name" value="Trefoil"/>
    <property type="match status" value="1"/>
</dbReference>
<dbReference type="InterPro" id="IPR013780">
    <property type="entry name" value="Glyco_hydro_b"/>
</dbReference>
<evidence type="ECO:0000256" key="5">
    <source>
        <dbReference type="ARBA" id="ARBA00023157"/>
    </source>
</evidence>
<keyword evidence="4 10" id="KW-0472">Membrane</keyword>
<dbReference type="RefSeq" id="XP_046601399.1">
    <property type="nucleotide sequence ID" value="XM_046745443.1"/>
</dbReference>
<dbReference type="CDD" id="cd06602">
    <property type="entry name" value="GH31_MGAM_SI_GAA"/>
    <property type="match status" value="1"/>
</dbReference>
<dbReference type="InterPro" id="IPR030458">
    <property type="entry name" value="Glyco_hydro_31_AS"/>
</dbReference>
<dbReference type="Pfam" id="PF21365">
    <property type="entry name" value="Glyco_hydro_31_3rd"/>
    <property type="match status" value="1"/>
</dbReference>
<evidence type="ECO:0000256" key="6">
    <source>
        <dbReference type="ARBA" id="ARBA00023180"/>
    </source>
</evidence>
<feature type="domain" description="P-type" evidence="11">
    <location>
        <begin position="181"/>
        <end position="240"/>
    </location>
</feature>
<dbReference type="InterPro" id="IPR011013">
    <property type="entry name" value="Gal_mutarotase_sf_dom"/>
</dbReference>
<keyword evidence="10" id="KW-0812">Transmembrane</keyword>
<dbReference type="CDD" id="cd14752">
    <property type="entry name" value="GH31_N"/>
    <property type="match status" value="1"/>
</dbReference>
<gene>
    <name evidence="13 14 15 16" type="primary">LOC107218358</name>
</gene>
<dbReference type="Gene3D" id="2.60.40.1760">
    <property type="entry name" value="glycosyl hydrolase (family 31)"/>
    <property type="match status" value="1"/>
</dbReference>
<evidence type="ECO:0000256" key="3">
    <source>
        <dbReference type="ARBA" id="ARBA00022801"/>
    </source>
</evidence>
<sequence length="1055" mass="120914">MGKYLISTQVAGVVFLVHNNKPANLLNSIGDTNKMPYEESLIPNSKNTNYKKKNMAKSFAFQHSMFHYFKPLDEEEEDPKPHISLKKRYVPSLTVFTRVVMISFVLASLWYLMAMLYGFVTDESLGTYTEQDVTGQNIRADVFLEDSITSNLADSYFDNSHLESRGSLVRDFIRREPPSDKKCRNIPKVLRFDCYPQDGATKLNCENRGCCWNPPDHVNCDNDNCSKRVPLDVPYCYYPEDWTSYQYFNMTPDGNDFSGLLRIGAKSSYKNDIGIIKIESTSLTDSIIRVKISDPDNARYEPPWPVKRDWKKLPKKSSSPKYIFEIDESKAGFAIRRASDKTVLFNSIGIGGFTFSDQFLQIHSILPSYNIYGLGEHRNNLRLDTNWQSFTMFNSDQPPTEKMNLYGSHPFYLVMEESGMSHGVLFLNSNAMDVILQPAPAITFRTIGGIFDLYFFMGPTPADVLRQYSEIVGKPFMPPYWSLGFHLCKYGYKSLAVTKEVWNRTRNAKIPFDTQWNDIDYMDRNNDFTYDKKDFKDLPEFVDELHSVGMHYIPIIDAGLSASEKPGEYLPYDEGLRERIFVKDSATGQPFVGKVWNLVSTVWPDFTNPMTSDYYLRMLQNTHKMFAFDGIWIDMNEPSNFYNGRVNGCTKNDLDYPQYVPNVRGGMLASRTFCMDAQHHLGLHYNLHNTHGIGQAVATNFALKSIRNKRPFIISRSTWAGFGYYAGHWTGDILSDWHDLRMSIPEVLSYSLFQVPMVGADICGFRGNTTPALCNRWSQLGAFYPFSRNHNSDESIPQDPVAMGDLVVHSTRKALMIRYRFLPYLYTLFFKAHKFGDTVARPLFIEFTNDKNTYDIDKQFLWGSSLMIIPVLEENKVEVTAYIPRGLWYDFYTKAFMFSTGVNHTLKAPMDTIPLMIRGGSILPAQTPSVTTTQSRKKKFELLVALDENGFASGELYWDDGDSLDSLENYQFRWLSFTVQNRTLRNREVNNGYFSGDMILGKVSVMGVGTVVDAVYLNGNEHGDFTYDIERKYLNITGLGVDLKTSLTLSWVFKK</sequence>
<dbReference type="PANTHER" id="PTHR22762">
    <property type="entry name" value="ALPHA-GLUCOSIDASE"/>
    <property type="match status" value="1"/>
</dbReference>
<dbReference type="SMART" id="SM00018">
    <property type="entry name" value="PD"/>
    <property type="match status" value="1"/>
</dbReference>
<dbReference type="InterPro" id="IPR044913">
    <property type="entry name" value="P_trefoil_dom_sf"/>
</dbReference>
<keyword evidence="7 9" id="KW-0326">Glycosidase</keyword>
<dbReference type="PROSITE" id="PS00025">
    <property type="entry name" value="P_TREFOIL_1"/>
    <property type="match status" value="1"/>
</dbReference>
<evidence type="ECO:0000256" key="10">
    <source>
        <dbReference type="SAM" id="Phobius"/>
    </source>
</evidence>
<dbReference type="SUPFAM" id="SSF51011">
    <property type="entry name" value="Glycosyl hydrolase domain"/>
    <property type="match status" value="1"/>
</dbReference>